<dbReference type="Proteomes" id="UP000594342">
    <property type="component" value="Unassembled WGS sequence"/>
</dbReference>
<dbReference type="InterPro" id="IPR043915">
    <property type="entry name" value="P9_TM"/>
</dbReference>
<feature type="transmembrane region" description="Helical" evidence="1">
    <location>
        <begin position="57"/>
        <end position="74"/>
    </location>
</feature>
<evidence type="ECO:0000313" key="3">
    <source>
        <dbReference type="EMBL" id="VBB18293.1"/>
    </source>
</evidence>
<keyword evidence="4" id="KW-1185">Reference proteome</keyword>
<reference evidence="3 4" key="1">
    <citation type="submission" date="2018-10" db="EMBL/GenBank/DDBJ databases">
        <authorList>
            <consortium name="IHU Genomes"/>
        </authorList>
    </citation>
    <scope>NUCLEOTIDE SEQUENCE [LARGE SCALE GENOMIC DNA]</scope>
    <source>
        <strain evidence="3 4">A1</strain>
    </source>
</reference>
<gene>
    <name evidence="3" type="ORF">YASMINEVIRUS_756</name>
</gene>
<keyword evidence="1" id="KW-0812">Transmembrane</keyword>
<keyword evidence="1" id="KW-1133">Transmembrane helix</keyword>
<evidence type="ECO:0000313" key="4">
    <source>
        <dbReference type="Proteomes" id="UP000594342"/>
    </source>
</evidence>
<feature type="domain" description="Minor capsid protein P9 transmembrane helices" evidence="2">
    <location>
        <begin position="28"/>
        <end position="95"/>
    </location>
</feature>
<evidence type="ECO:0000259" key="2">
    <source>
        <dbReference type="Pfam" id="PF19066"/>
    </source>
</evidence>
<proteinExistence type="predicted"/>
<evidence type="ECO:0000256" key="1">
    <source>
        <dbReference type="SAM" id="Phobius"/>
    </source>
</evidence>
<accession>A0A5K0UA23</accession>
<comment type="caution">
    <text evidence="3">The sequence shown here is derived from an EMBL/GenBank/DDBJ whole genome shotgun (WGS) entry which is preliminary data.</text>
</comment>
<dbReference type="EMBL" id="UPSH01000001">
    <property type="protein sequence ID" value="VBB18293.1"/>
    <property type="molecule type" value="Genomic_DNA"/>
</dbReference>
<keyword evidence="1" id="KW-0472">Membrane</keyword>
<protein>
    <recommendedName>
        <fullName evidence="2">Minor capsid protein P9 transmembrane helices domain-containing protein</fullName>
    </recommendedName>
</protein>
<dbReference type="Pfam" id="PF19066">
    <property type="entry name" value="P9_TM"/>
    <property type="match status" value="1"/>
</dbReference>
<name>A0A5K0UA23_9VIRU</name>
<feature type="transmembrane region" description="Helical" evidence="1">
    <location>
        <begin position="80"/>
        <end position="98"/>
    </location>
</feature>
<sequence length="319" mass="37858">MSDIDNDSSSDTFENKNQEIISPERYVFWMNDITVLFRDGNYMKFIPTAEMTRVEQLNALTRFFLYLIIVLFMFDKTDEFMYVPIVGVIMVIVLYNIFEVDEKGKRDELLRMKKRKEAMRNVQSDLNYRTYQIDDDGDVVTIDIDQEEQQRYNDEKSSDSPAQTDYDLEAGYYDSNGKLHTGGFYDAVQSLKEFEKKRNIKYSLDEMRLYESAKCRKPTVDNPFMNPSVADFNSEDVPVACNADDEDIKKSIDLKFNEDLYRDIEDVFDRKNSQRQFYTIAHNIPNDQEAFAKWCYKFPTTCKTNQERCLRYEDLRTKY</sequence>
<organism evidence="3 4">
    <name type="scientific">Yasminevirus sp. GU-2018</name>
    <dbReference type="NCBI Taxonomy" id="2420051"/>
    <lineage>
        <taxon>Viruses</taxon>
        <taxon>Varidnaviria</taxon>
        <taxon>Bamfordvirae</taxon>
        <taxon>Nucleocytoviricota</taxon>
        <taxon>Megaviricetes</taxon>
        <taxon>Imitervirales</taxon>
        <taxon>Mimiviridae</taxon>
        <taxon>Klosneuvirinae</taxon>
        <taxon>Yasminevirus</taxon>
        <taxon>Yasminevirus saudimassiliense</taxon>
    </lineage>
</organism>